<dbReference type="InterPro" id="IPR029055">
    <property type="entry name" value="Ntn_hydrolases_N"/>
</dbReference>
<dbReference type="GO" id="GO:0006487">
    <property type="term" value="P:protein N-linked glycosylation"/>
    <property type="evidence" value="ECO:0007669"/>
    <property type="project" value="TreeGrafter"/>
</dbReference>
<dbReference type="CDD" id="cd05008">
    <property type="entry name" value="SIS_GlmS_GlmD_1"/>
    <property type="match status" value="1"/>
</dbReference>
<dbReference type="Gene3D" id="3.60.20.10">
    <property type="entry name" value="Glutamine Phosphoribosylpyrophosphate, subunit 1, domain 1"/>
    <property type="match status" value="1"/>
</dbReference>
<dbReference type="GO" id="GO:0006047">
    <property type="term" value="P:UDP-N-acetylglucosamine metabolic process"/>
    <property type="evidence" value="ECO:0007669"/>
    <property type="project" value="TreeGrafter"/>
</dbReference>
<keyword evidence="4 9" id="KW-0963">Cytoplasm</keyword>
<feature type="domain" description="SIS" evidence="11">
    <location>
        <begin position="294"/>
        <end position="434"/>
    </location>
</feature>
<accession>A0A1H7M7H9</accession>
<reference evidence="13" key="1">
    <citation type="submission" date="2016-10" db="EMBL/GenBank/DDBJ databases">
        <authorList>
            <person name="Varghese N."/>
        </authorList>
    </citation>
    <scope>NUCLEOTIDE SEQUENCE [LARGE SCALE GENOMIC DNA]</scope>
    <source>
        <strain evidence="13">DSM 45096 / BCRC 16803 / CGMCC 4.1857 / CIP 109030 / JCM 12277 / KCTC 19219 / NBRC 100920 / 33214</strain>
    </source>
</reference>
<dbReference type="SUPFAM" id="SSF53697">
    <property type="entry name" value="SIS domain"/>
    <property type="match status" value="1"/>
</dbReference>
<dbReference type="GO" id="GO:0004360">
    <property type="term" value="F:glutamine-fructose-6-phosphate transaminase (isomerizing) activity"/>
    <property type="evidence" value="ECO:0007669"/>
    <property type="project" value="UniProtKB-UniRule"/>
</dbReference>
<dbReference type="PROSITE" id="PS51464">
    <property type="entry name" value="SIS"/>
    <property type="match status" value="2"/>
</dbReference>
<evidence type="ECO:0000256" key="7">
    <source>
        <dbReference type="ARBA" id="ARBA00022737"/>
    </source>
</evidence>
<evidence type="ECO:0000259" key="10">
    <source>
        <dbReference type="PROSITE" id="PS51278"/>
    </source>
</evidence>
<gene>
    <name evidence="9" type="primary">glmS</name>
    <name evidence="12" type="ORF">SAMN05414137_105224</name>
</gene>
<evidence type="ECO:0000256" key="4">
    <source>
        <dbReference type="ARBA" id="ARBA00022490"/>
    </source>
</evidence>
<feature type="domain" description="Glutamine amidotransferase type-2" evidence="10">
    <location>
        <begin position="2"/>
        <end position="227"/>
    </location>
</feature>
<dbReference type="Proteomes" id="UP000183015">
    <property type="component" value="Unassembled WGS sequence"/>
</dbReference>
<dbReference type="NCBIfam" id="TIGR01135">
    <property type="entry name" value="glmS"/>
    <property type="match status" value="1"/>
</dbReference>
<feature type="active site" description="For Fru-6P isomerization activity" evidence="9">
    <location>
        <position position="617"/>
    </location>
</feature>
<dbReference type="PANTHER" id="PTHR10937:SF0">
    <property type="entry name" value="GLUTAMINE--FRUCTOSE-6-PHOSPHATE TRANSAMINASE (ISOMERIZING)"/>
    <property type="match status" value="1"/>
</dbReference>
<dbReference type="Gene3D" id="3.40.50.10490">
    <property type="entry name" value="Glucose-6-phosphate isomerase like protein, domain 1"/>
    <property type="match status" value="2"/>
</dbReference>
<dbReference type="GO" id="GO:0097367">
    <property type="term" value="F:carbohydrate derivative binding"/>
    <property type="evidence" value="ECO:0007669"/>
    <property type="project" value="InterPro"/>
</dbReference>
<dbReference type="PROSITE" id="PS51278">
    <property type="entry name" value="GATASE_TYPE_2"/>
    <property type="match status" value="1"/>
</dbReference>
<dbReference type="InterPro" id="IPR046348">
    <property type="entry name" value="SIS_dom_sf"/>
</dbReference>
<evidence type="ECO:0000256" key="3">
    <source>
        <dbReference type="ARBA" id="ARBA00016090"/>
    </source>
</evidence>
<dbReference type="STRING" id="235985.SAMN05414137_105224"/>
<keyword evidence="5 9" id="KW-0032">Aminotransferase</keyword>
<dbReference type="OrthoDB" id="9761808at2"/>
<dbReference type="FunFam" id="3.60.20.10:FF:000006">
    <property type="entry name" value="Glutamine--fructose-6-phosphate aminotransferase [isomerizing]"/>
    <property type="match status" value="1"/>
</dbReference>
<evidence type="ECO:0000256" key="1">
    <source>
        <dbReference type="ARBA" id="ARBA00001031"/>
    </source>
</evidence>
<keyword evidence="6 9" id="KW-0808">Transferase</keyword>
<evidence type="ECO:0000313" key="12">
    <source>
        <dbReference type="EMBL" id="SEL07154.1"/>
    </source>
</evidence>
<comment type="subcellular location">
    <subcellularLocation>
        <location evidence="9">Cytoplasm</location>
    </subcellularLocation>
</comment>
<protein>
    <recommendedName>
        <fullName evidence="3 9">Glutamine--fructose-6-phosphate aminotransferase [isomerizing]</fullName>
        <ecNumber evidence="2 9">2.6.1.16</ecNumber>
    </recommendedName>
    <alternativeName>
        <fullName evidence="9">D-fructose-6-phosphate amidotransferase</fullName>
    </alternativeName>
    <alternativeName>
        <fullName evidence="9">GFAT</fullName>
    </alternativeName>
    <alternativeName>
        <fullName evidence="9">Glucosamine-6-phosphate synthase</fullName>
    </alternativeName>
    <alternativeName>
        <fullName evidence="9">Hexosephosphate aminotransferase</fullName>
    </alternativeName>
    <alternativeName>
        <fullName evidence="9">L-glutamine--D-fructose-6-phosphate amidotransferase</fullName>
    </alternativeName>
</protein>
<dbReference type="SUPFAM" id="SSF56235">
    <property type="entry name" value="N-terminal nucleophile aminohydrolases (Ntn hydrolases)"/>
    <property type="match status" value="1"/>
</dbReference>
<dbReference type="InterPro" id="IPR005855">
    <property type="entry name" value="GFAT"/>
</dbReference>
<dbReference type="EMBL" id="FOAZ01000005">
    <property type="protein sequence ID" value="SEL07154.1"/>
    <property type="molecule type" value="Genomic_DNA"/>
</dbReference>
<dbReference type="NCBIfam" id="NF001484">
    <property type="entry name" value="PRK00331.1"/>
    <property type="match status" value="1"/>
</dbReference>
<dbReference type="InterPro" id="IPR001347">
    <property type="entry name" value="SIS_dom"/>
</dbReference>
<comment type="catalytic activity">
    <reaction evidence="1 9">
        <text>D-fructose 6-phosphate + L-glutamine = D-glucosamine 6-phosphate + L-glutamate</text>
        <dbReference type="Rhea" id="RHEA:13237"/>
        <dbReference type="ChEBI" id="CHEBI:29985"/>
        <dbReference type="ChEBI" id="CHEBI:58359"/>
        <dbReference type="ChEBI" id="CHEBI:58725"/>
        <dbReference type="ChEBI" id="CHEBI:61527"/>
        <dbReference type="EC" id="2.6.1.16"/>
    </reaction>
</comment>
<keyword evidence="8" id="KW-0315">Glutamine amidotransferase</keyword>
<feature type="active site" description="Nucleophile; for GATase activity" evidence="9">
    <location>
        <position position="2"/>
    </location>
</feature>
<evidence type="ECO:0000256" key="5">
    <source>
        <dbReference type="ARBA" id="ARBA00022576"/>
    </source>
</evidence>
<proteinExistence type="inferred from homology"/>
<dbReference type="InterPro" id="IPR017932">
    <property type="entry name" value="GATase_2_dom"/>
</dbReference>
<dbReference type="PANTHER" id="PTHR10937">
    <property type="entry name" value="GLUCOSAMINE--FRUCTOSE-6-PHOSPHATE AMINOTRANSFERASE, ISOMERIZING"/>
    <property type="match status" value="1"/>
</dbReference>
<dbReference type="EC" id="2.6.1.16" evidence="2 9"/>
<comment type="function">
    <text evidence="9">Catalyzes the first step in hexosamine metabolism, converting fructose-6P into glucosamine-6P using glutamine as a nitrogen source.</text>
</comment>
<keyword evidence="13" id="KW-1185">Reference proteome</keyword>
<comment type="subunit">
    <text evidence="9">Homodimer.</text>
</comment>
<dbReference type="GO" id="GO:0005829">
    <property type="term" value="C:cytosol"/>
    <property type="evidence" value="ECO:0007669"/>
    <property type="project" value="TreeGrafter"/>
</dbReference>
<organism evidence="12 13">
    <name type="scientific">Streptacidiphilus jiangxiensis</name>
    <dbReference type="NCBI Taxonomy" id="235985"/>
    <lineage>
        <taxon>Bacteria</taxon>
        <taxon>Bacillati</taxon>
        <taxon>Actinomycetota</taxon>
        <taxon>Actinomycetes</taxon>
        <taxon>Kitasatosporales</taxon>
        <taxon>Streptomycetaceae</taxon>
        <taxon>Streptacidiphilus</taxon>
    </lineage>
</organism>
<dbReference type="FunFam" id="3.40.50.10490:FF:000019">
    <property type="entry name" value="Glutamine--fructose-6-phosphate aminotransferase [isomerizing]"/>
    <property type="match status" value="1"/>
</dbReference>
<dbReference type="Pfam" id="PF13522">
    <property type="entry name" value="GATase_6"/>
    <property type="match status" value="1"/>
</dbReference>
<name>A0A1H7M7H9_STRJI</name>
<dbReference type="Pfam" id="PF01380">
    <property type="entry name" value="SIS"/>
    <property type="match status" value="2"/>
</dbReference>
<evidence type="ECO:0000256" key="6">
    <source>
        <dbReference type="ARBA" id="ARBA00022679"/>
    </source>
</evidence>
<dbReference type="CDD" id="cd05009">
    <property type="entry name" value="SIS_GlmS_GlmD_2"/>
    <property type="match status" value="1"/>
</dbReference>
<dbReference type="RefSeq" id="WP_075003868.1">
    <property type="nucleotide sequence ID" value="NZ_BBPN01000023.1"/>
</dbReference>
<dbReference type="InterPro" id="IPR035490">
    <property type="entry name" value="GlmS/FrlB_SIS"/>
</dbReference>
<dbReference type="CDD" id="cd00714">
    <property type="entry name" value="GFAT"/>
    <property type="match status" value="1"/>
</dbReference>
<dbReference type="eggNOG" id="COG0449">
    <property type="taxonomic scope" value="Bacteria"/>
</dbReference>
<dbReference type="InterPro" id="IPR035466">
    <property type="entry name" value="GlmS/AgaS_SIS"/>
</dbReference>
<feature type="domain" description="SIS" evidence="11">
    <location>
        <begin position="467"/>
        <end position="612"/>
    </location>
</feature>
<dbReference type="HAMAP" id="MF_00164">
    <property type="entry name" value="GlmS"/>
    <property type="match status" value="1"/>
</dbReference>
<dbReference type="GO" id="GO:0005975">
    <property type="term" value="P:carbohydrate metabolic process"/>
    <property type="evidence" value="ECO:0007669"/>
    <property type="project" value="UniProtKB-UniRule"/>
</dbReference>
<evidence type="ECO:0000256" key="2">
    <source>
        <dbReference type="ARBA" id="ARBA00012916"/>
    </source>
</evidence>
<evidence type="ECO:0000256" key="9">
    <source>
        <dbReference type="HAMAP-Rule" id="MF_00164"/>
    </source>
</evidence>
<evidence type="ECO:0000259" key="11">
    <source>
        <dbReference type="PROSITE" id="PS51464"/>
    </source>
</evidence>
<feature type="initiator methionine" description="Removed" evidence="9">
    <location>
        <position position="1"/>
    </location>
</feature>
<evidence type="ECO:0000313" key="13">
    <source>
        <dbReference type="Proteomes" id="UP000183015"/>
    </source>
</evidence>
<keyword evidence="7" id="KW-0677">Repeat</keyword>
<evidence type="ECO:0000256" key="8">
    <source>
        <dbReference type="ARBA" id="ARBA00022962"/>
    </source>
</evidence>
<dbReference type="AlphaFoldDB" id="A0A1H7M7H9"/>
<sequence length="622" mass="66801">MCGIVGYVGEQPALDVVLSGLRRLEYRGYDSAGVAVQTPEGDLAVAKKAGKLANLEALLTETPLAEGTVGIGHTRWATHGGPTDANAHPHVGGAGKVAVVHNGIIENFARLRLELTERGHVLLSETDTEVVAHLLAEAVDAQRAGGADLDLAEAMRSVCRQLEGAFTLVATHADATGVVVAARRNSPLVVGVGKGENFLASDVAAFIAHTRDAIELGQDQVVELRREGVTITDFHGKPGEFREYHVDWDASAAEKGGYDYFMLKEIAEQPKAVADTLLGRIGTDGRLTLDELRIDDSVLREIDKVVIVACGTAFHAGMIAKYAIEHWTRVPCEVEVASEFRYRDPILDAQTLVIAISQSGETMDTLMALRHAREQGAKVLAICNTNGSTIPRESDAVLYTHAGPEVAVASTKAFLTQLVACYLVALYLGQVRGTKWGDEIVEIIHQLADAPRQVEQVLETMEPVRELARSLADAKSVLFLGRHVGFPVALEGALKLKELAYMHAEGFAAGELKHGPIALIEEGLPVVVVVPSPRGRSVLHDKIVSNIQEIRARGARTLVIAEEGDEAVVPYADHLVRIPQTPTLLQPLVATVPLQVFACELATAKGHEVDQPRNLAKSVTVE</sequence>
<dbReference type="GO" id="GO:0006002">
    <property type="term" value="P:fructose 6-phosphate metabolic process"/>
    <property type="evidence" value="ECO:0007669"/>
    <property type="project" value="TreeGrafter"/>
</dbReference>
<dbReference type="InterPro" id="IPR047084">
    <property type="entry name" value="GFAT_N"/>
</dbReference>